<feature type="domain" description="GINS subunit" evidence="6">
    <location>
        <begin position="51"/>
        <end position="109"/>
    </location>
</feature>
<dbReference type="PIRSF" id="PIRSF007764">
    <property type="entry name" value="Sld5"/>
    <property type="match status" value="1"/>
</dbReference>
<evidence type="ECO:0000256" key="1">
    <source>
        <dbReference type="ARBA" id="ARBA00004123"/>
    </source>
</evidence>
<keyword evidence="5" id="KW-0539">Nucleus</keyword>
<dbReference type="Gene3D" id="1.20.58.1030">
    <property type="match status" value="1"/>
</dbReference>
<feature type="domain" description="DNA replication complex GINS protein SLD5 C-terminal" evidence="7">
    <location>
        <begin position="136"/>
        <end position="190"/>
    </location>
</feature>
<dbReference type="SUPFAM" id="SSF158573">
    <property type="entry name" value="GINS helical bundle-like"/>
    <property type="match status" value="1"/>
</dbReference>
<dbReference type="SUPFAM" id="SSF160059">
    <property type="entry name" value="PriA/YqbF domain"/>
    <property type="match status" value="1"/>
</dbReference>
<dbReference type="CDD" id="cd21692">
    <property type="entry name" value="GINS_B_Sld5"/>
    <property type="match status" value="1"/>
</dbReference>
<keyword evidence="4" id="KW-0235">DNA replication</keyword>
<dbReference type="InterPro" id="IPR038749">
    <property type="entry name" value="Sld5_GINS_A"/>
</dbReference>
<dbReference type="GO" id="GO:0000811">
    <property type="term" value="C:GINS complex"/>
    <property type="evidence" value="ECO:0007669"/>
    <property type="project" value="TreeGrafter"/>
</dbReference>
<evidence type="ECO:0000313" key="8">
    <source>
        <dbReference type="EMBL" id="RKP00415.1"/>
    </source>
</evidence>
<dbReference type="AlphaFoldDB" id="A0A4P9X5K8"/>
<dbReference type="PANTHER" id="PTHR21206">
    <property type="entry name" value="SLD5 PROTEIN"/>
    <property type="match status" value="1"/>
</dbReference>
<comment type="subcellular location">
    <subcellularLocation>
        <location evidence="1">Nucleus</location>
    </subcellularLocation>
</comment>
<dbReference type="InterPro" id="IPR031633">
    <property type="entry name" value="SLD5_C"/>
</dbReference>
<sequence length="190" mass="21163">WMNERQAPELLPYETDLVDALSSAIEDQTDAIAAMGGDPASDPLRAVLHDQELERLKFMLRAYLRARLAKIEAYTGWLLSPANQLRERLSAAEQRFADGFNRLVNTHYHEAFLSRLPAPLQKLDTREAGMSMLKQPDLAEAVFCRVNTALGDVLLHDGATGAIRMNPGNIYILQYQSIRALLATGDVSLL</sequence>
<dbReference type="CDD" id="cd11711">
    <property type="entry name" value="GINS_A_Sld5"/>
    <property type="match status" value="1"/>
</dbReference>
<dbReference type="EMBL" id="ML014217">
    <property type="protein sequence ID" value="RKP00415.1"/>
    <property type="molecule type" value="Genomic_DNA"/>
</dbReference>
<dbReference type="Proteomes" id="UP000274922">
    <property type="component" value="Unassembled WGS sequence"/>
</dbReference>
<organism evidence="8 9">
    <name type="scientific">Caulochytrium protostelioides</name>
    <dbReference type="NCBI Taxonomy" id="1555241"/>
    <lineage>
        <taxon>Eukaryota</taxon>
        <taxon>Fungi</taxon>
        <taxon>Fungi incertae sedis</taxon>
        <taxon>Chytridiomycota</taxon>
        <taxon>Chytridiomycota incertae sedis</taxon>
        <taxon>Chytridiomycetes</taxon>
        <taxon>Caulochytriales</taxon>
        <taxon>Caulochytriaceae</taxon>
        <taxon>Caulochytrium</taxon>
    </lineage>
</organism>
<dbReference type="STRING" id="1555241.A0A4P9X5K8"/>
<dbReference type="Pfam" id="PF05916">
    <property type="entry name" value="Sld5"/>
    <property type="match status" value="1"/>
</dbReference>
<dbReference type="PANTHER" id="PTHR21206:SF0">
    <property type="entry name" value="DNA REPLICATION COMPLEX GINS PROTEIN SLD5"/>
    <property type="match status" value="1"/>
</dbReference>
<dbReference type="InterPro" id="IPR021151">
    <property type="entry name" value="GINS_A"/>
</dbReference>
<dbReference type="Gene3D" id="3.40.5.60">
    <property type="match status" value="1"/>
</dbReference>
<proteinExistence type="inferred from homology"/>
<dbReference type="GO" id="GO:0000727">
    <property type="term" value="P:double-strand break repair via break-induced replication"/>
    <property type="evidence" value="ECO:0007669"/>
    <property type="project" value="TreeGrafter"/>
</dbReference>
<keyword evidence="9" id="KW-1185">Reference proteome</keyword>
<evidence type="ECO:0000313" key="9">
    <source>
        <dbReference type="Proteomes" id="UP000274922"/>
    </source>
</evidence>
<dbReference type="OrthoDB" id="338231at2759"/>
<dbReference type="Pfam" id="PF16922">
    <property type="entry name" value="SLD5_C"/>
    <property type="match status" value="1"/>
</dbReference>
<comment type="similarity">
    <text evidence="2">Belongs to the GINS4/SLD5 family.</text>
</comment>
<feature type="non-terminal residue" evidence="8">
    <location>
        <position position="1"/>
    </location>
</feature>
<evidence type="ECO:0000256" key="2">
    <source>
        <dbReference type="ARBA" id="ARBA00008187"/>
    </source>
</evidence>
<feature type="non-terminal residue" evidence="8">
    <location>
        <position position="190"/>
    </location>
</feature>
<dbReference type="GO" id="GO:0006261">
    <property type="term" value="P:DNA-templated DNA replication"/>
    <property type="evidence" value="ECO:0007669"/>
    <property type="project" value="InterPro"/>
</dbReference>
<evidence type="ECO:0000256" key="3">
    <source>
        <dbReference type="ARBA" id="ARBA00014804"/>
    </source>
</evidence>
<dbReference type="InterPro" id="IPR036224">
    <property type="entry name" value="GINS_bundle-like_dom_sf"/>
</dbReference>
<name>A0A4P9X5K8_9FUNG</name>
<gene>
    <name evidence="8" type="ORF">CXG81DRAFT_6226</name>
</gene>
<evidence type="ECO:0000259" key="6">
    <source>
        <dbReference type="Pfam" id="PF05916"/>
    </source>
</evidence>
<reference evidence="9" key="1">
    <citation type="journal article" date="2018" name="Nat. Microbiol.">
        <title>Leveraging single-cell genomics to expand the fungal tree of life.</title>
        <authorList>
            <person name="Ahrendt S.R."/>
            <person name="Quandt C.A."/>
            <person name="Ciobanu D."/>
            <person name="Clum A."/>
            <person name="Salamov A."/>
            <person name="Andreopoulos B."/>
            <person name="Cheng J.F."/>
            <person name="Woyke T."/>
            <person name="Pelin A."/>
            <person name="Henrissat B."/>
            <person name="Reynolds N.K."/>
            <person name="Benny G.L."/>
            <person name="Smith M.E."/>
            <person name="James T.Y."/>
            <person name="Grigoriev I.V."/>
        </authorList>
    </citation>
    <scope>NUCLEOTIDE SEQUENCE [LARGE SCALE GENOMIC DNA]</scope>
    <source>
        <strain evidence="9">ATCC 52028</strain>
    </source>
</reference>
<evidence type="ECO:0000259" key="7">
    <source>
        <dbReference type="Pfam" id="PF16922"/>
    </source>
</evidence>
<dbReference type="InterPro" id="IPR008591">
    <property type="entry name" value="GINS_Sld5"/>
</dbReference>
<accession>A0A4P9X5K8</accession>
<protein>
    <recommendedName>
        <fullName evidence="3">DNA replication complex GINS protein SLD5</fullName>
    </recommendedName>
</protein>
<evidence type="ECO:0000256" key="4">
    <source>
        <dbReference type="ARBA" id="ARBA00022705"/>
    </source>
</evidence>
<evidence type="ECO:0000256" key="5">
    <source>
        <dbReference type="ARBA" id="ARBA00023242"/>
    </source>
</evidence>